<accession>A0A4P9XUU5</accession>
<reference evidence="2" key="1">
    <citation type="journal article" date="2018" name="Nat. Microbiol.">
        <title>Leveraging single-cell genomics to expand the fungal tree of life.</title>
        <authorList>
            <person name="Ahrendt S.R."/>
            <person name="Quandt C.A."/>
            <person name="Ciobanu D."/>
            <person name="Clum A."/>
            <person name="Salamov A."/>
            <person name="Andreopoulos B."/>
            <person name="Cheng J.F."/>
            <person name="Woyke T."/>
            <person name="Pelin A."/>
            <person name="Henrissat B."/>
            <person name="Reynolds N.K."/>
            <person name="Benny G.L."/>
            <person name="Smith M.E."/>
            <person name="James T.Y."/>
            <person name="Grigoriev I.V."/>
        </authorList>
    </citation>
    <scope>NUCLEOTIDE SEQUENCE [LARGE SCALE GENOMIC DNA]</scope>
    <source>
        <strain evidence="2">RSA 1356</strain>
    </source>
</reference>
<protein>
    <recommendedName>
        <fullName evidence="3">F-box domain-containing protein</fullName>
    </recommendedName>
</protein>
<evidence type="ECO:0008006" key="3">
    <source>
        <dbReference type="Google" id="ProtNLM"/>
    </source>
</evidence>
<evidence type="ECO:0000313" key="2">
    <source>
        <dbReference type="Proteomes" id="UP000271241"/>
    </source>
</evidence>
<evidence type="ECO:0000313" key="1">
    <source>
        <dbReference type="EMBL" id="RKP10024.1"/>
    </source>
</evidence>
<sequence>MRYIPNEVLDCIIEVSDEAALAALSCTSRQWRARVSCRQKWWRKRFEHQFLQSDDKESRWLRQYRRACTNRADLCSIADELQSVGDDDRLDWFGVYCNRRATEYRWRHEQYTKHRLSRTTDVRPAGLRLQSIPYVPKGSAPGDAVVASQWLLASQHSTWILEQLCWGDIEVEHMEIRKNWRSDEYLVVETSDKLDGRFFLYSWRLAALHKPPRAILADGSKRICGVDIRGSWLALVCKQSARYAVLVYDLAKDSHCSDSSGSKVHACILHATANNVLVMWAEHTKHTSGPATVSYQLWQITSNQAAPFQCQAVGKRDMSTGRYGVKPQRICDDLAILWSFGTGEPDPMSPPNLILLSIVASGTSMSLTEKWSCNAKIKRIRPLVAQNLLAVQQLDDAVMLLSLADGSKVHRTHIARWYLSGLYPLENQRVSATEKTDQQDPEEVAALGPHEDVEQVPSPTALLYYNGHTAIVFDYTNHPRQPTLKVPHT</sequence>
<dbReference type="Proteomes" id="UP000271241">
    <property type="component" value="Unassembled WGS sequence"/>
</dbReference>
<gene>
    <name evidence="1" type="ORF">THASP1DRAFT_28208</name>
</gene>
<dbReference type="InterPro" id="IPR036047">
    <property type="entry name" value="F-box-like_dom_sf"/>
</dbReference>
<dbReference type="AlphaFoldDB" id="A0A4P9XUU5"/>
<name>A0A4P9XUU5_9FUNG</name>
<dbReference type="EMBL" id="KZ992475">
    <property type="protein sequence ID" value="RKP10024.1"/>
    <property type="molecule type" value="Genomic_DNA"/>
</dbReference>
<organism evidence="1 2">
    <name type="scientific">Thamnocephalis sphaerospora</name>
    <dbReference type="NCBI Taxonomy" id="78915"/>
    <lineage>
        <taxon>Eukaryota</taxon>
        <taxon>Fungi</taxon>
        <taxon>Fungi incertae sedis</taxon>
        <taxon>Zoopagomycota</taxon>
        <taxon>Zoopagomycotina</taxon>
        <taxon>Zoopagomycetes</taxon>
        <taxon>Zoopagales</taxon>
        <taxon>Sigmoideomycetaceae</taxon>
        <taxon>Thamnocephalis</taxon>
    </lineage>
</organism>
<proteinExistence type="predicted"/>
<dbReference type="SUPFAM" id="SSF81383">
    <property type="entry name" value="F-box domain"/>
    <property type="match status" value="1"/>
</dbReference>
<keyword evidence="2" id="KW-1185">Reference proteome</keyword>